<protein>
    <submittedName>
        <fullName evidence="1">Uncharacterized protein</fullName>
    </submittedName>
</protein>
<dbReference type="AlphaFoldDB" id="A0A8J2JEX9"/>
<dbReference type="EMBL" id="CAJVCH010057184">
    <property type="protein sequence ID" value="CAG7718915.1"/>
    <property type="molecule type" value="Genomic_DNA"/>
</dbReference>
<proteinExistence type="predicted"/>
<name>A0A8J2JEX9_9HEXA</name>
<reference evidence="1" key="1">
    <citation type="submission" date="2021-06" db="EMBL/GenBank/DDBJ databases">
        <authorList>
            <person name="Hodson N. C."/>
            <person name="Mongue J. A."/>
            <person name="Jaron S. K."/>
        </authorList>
    </citation>
    <scope>NUCLEOTIDE SEQUENCE</scope>
</reference>
<evidence type="ECO:0000313" key="1">
    <source>
        <dbReference type="EMBL" id="CAG7718915.1"/>
    </source>
</evidence>
<sequence>MNWFIASFCLRDDLGLHYWCYEFKNYLGNLIKVWKTEGNIGKFTKSEGFVKEFMSRVHSRLENMSFYTESSVSEYFRLSLAVICLLDEETNILDSFNDSLFEKSLKRILDV</sequence>
<evidence type="ECO:0000313" key="2">
    <source>
        <dbReference type="Proteomes" id="UP000708208"/>
    </source>
</evidence>
<organism evidence="1 2">
    <name type="scientific">Allacma fusca</name>
    <dbReference type="NCBI Taxonomy" id="39272"/>
    <lineage>
        <taxon>Eukaryota</taxon>
        <taxon>Metazoa</taxon>
        <taxon>Ecdysozoa</taxon>
        <taxon>Arthropoda</taxon>
        <taxon>Hexapoda</taxon>
        <taxon>Collembola</taxon>
        <taxon>Symphypleona</taxon>
        <taxon>Sminthuridae</taxon>
        <taxon>Allacma</taxon>
    </lineage>
</organism>
<comment type="caution">
    <text evidence="1">The sequence shown here is derived from an EMBL/GenBank/DDBJ whole genome shotgun (WGS) entry which is preliminary data.</text>
</comment>
<gene>
    <name evidence="1" type="ORF">AFUS01_LOCUS8273</name>
</gene>
<keyword evidence="2" id="KW-1185">Reference proteome</keyword>
<dbReference type="Proteomes" id="UP000708208">
    <property type="component" value="Unassembled WGS sequence"/>
</dbReference>
<accession>A0A8J2JEX9</accession>